<evidence type="ECO:0000313" key="3">
    <source>
        <dbReference type="EMBL" id="KAF7992063.1"/>
    </source>
</evidence>
<feature type="compositionally biased region" description="Basic residues" evidence="1">
    <location>
        <begin position="646"/>
        <end position="655"/>
    </location>
</feature>
<feature type="compositionally biased region" description="Polar residues" evidence="1">
    <location>
        <begin position="431"/>
        <end position="441"/>
    </location>
</feature>
<feature type="domain" description="CCDC66" evidence="2">
    <location>
        <begin position="264"/>
        <end position="405"/>
    </location>
</feature>
<dbReference type="AlphaFoldDB" id="A0A834XTA1"/>
<dbReference type="GO" id="GO:0060271">
    <property type="term" value="P:cilium assembly"/>
    <property type="evidence" value="ECO:0007669"/>
    <property type="project" value="TreeGrafter"/>
</dbReference>
<feature type="compositionally biased region" description="Low complexity" evidence="1">
    <location>
        <begin position="272"/>
        <end position="283"/>
    </location>
</feature>
<dbReference type="Proteomes" id="UP000639338">
    <property type="component" value="Unassembled WGS sequence"/>
</dbReference>
<comment type="caution">
    <text evidence="3">The sequence shown here is derived from an EMBL/GenBank/DDBJ whole genome shotgun (WGS) entry which is preliminary data.</text>
</comment>
<feature type="compositionally biased region" description="Basic and acidic residues" evidence="1">
    <location>
        <begin position="656"/>
        <end position="672"/>
    </location>
</feature>
<dbReference type="PANTHER" id="PTHR22736">
    <property type="entry name" value="COILED-COIL DOMAIN-CONTAINING PROTEIN 66"/>
    <property type="match status" value="1"/>
</dbReference>
<dbReference type="InterPro" id="IPR040467">
    <property type="entry name" value="CCDC66_dom"/>
</dbReference>
<evidence type="ECO:0000259" key="2">
    <source>
        <dbReference type="Pfam" id="PF15236"/>
    </source>
</evidence>
<name>A0A834XTA1_APHGI</name>
<sequence length="774" mass="90054">MTKRLTLVEQKKIQWAKEKEEMARLNNHWDLIKHHNPVRTTIRTRLSSREQSSSCNQKIVRASGQYGSTTSLQSLEFSAGGSMINILDRNEFTGTMRTRSPSLPPIYTKENHHHHHQQQQQQQHANNSQKILQLKGDKTTRDAKYKNGSSKNMPYELEREDETSGYASDSVEAPVNIYPAMINNDNVMSSEKTWKNPYCEMPNTTTTTTAGSVSETSRGCSITRLGDINRQRWGSVWQGESSKDPPQHSWLERGLSRLDNSSQILVINHENTSSPDSSTTGSSNCDSKTYLRGHNIPVDIHILEERELRRQKALQLQNAIKQQLEENDKKRKEEKIKKQQEEYEEEERIKKERCLERERLEQEEKKMKEKEEAKIKKEEAMRKIIENAEKLAKEEKRHRRQVNDSTEHIKEVNDHLPSKVTTTIDVHKVQENQSTTIDYTPNNNNNNNNSQEKNDEKIKENINININNEEKNINNNKDLNFEILDNLKMKNLLRLPVNNEVAIVLTGRLDDSDLLNLVVNTKSDLSKNNYYSNSIINEFIKNPLTDSSCSPKDKTIEYRLLTPSKYRSLMTARECATQTDGENETFNQQKNNNNRKNNEKSTSTNEEKCARSKSQPRASIDSRPRWNANRPGTRYRTQSEKDPHYQRRLRMRRRRIESSDDRSRSPSSERRKINNIKLKIRNLTRRNIKNNHSDADLSMDSLNSIVPLRIDENGRINVHNNELIIEKNKINDKVDSWHEHDIISQLVTLKNGLLAKQQEWDSERCLISPSADIY</sequence>
<feature type="region of interest" description="Disordered" evidence="1">
    <location>
        <begin position="269"/>
        <end position="291"/>
    </location>
</feature>
<dbReference type="PANTHER" id="PTHR22736:SF2">
    <property type="entry name" value="COILED-COIL DOMAIN-CONTAINING PROTEIN 66"/>
    <property type="match status" value="1"/>
</dbReference>
<feature type="region of interest" description="Disordered" evidence="1">
    <location>
        <begin position="325"/>
        <end position="349"/>
    </location>
</feature>
<feature type="compositionally biased region" description="Basic and acidic residues" evidence="1">
    <location>
        <begin position="135"/>
        <end position="145"/>
    </location>
</feature>
<evidence type="ECO:0000313" key="4">
    <source>
        <dbReference type="Proteomes" id="UP000639338"/>
    </source>
</evidence>
<dbReference type="OrthoDB" id="10042846at2759"/>
<dbReference type="GO" id="GO:0008017">
    <property type="term" value="F:microtubule binding"/>
    <property type="evidence" value="ECO:0007669"/>
    <property type="project" value="TreeGrafter"/>
</dbReference>
<dbReference type="InterPro" id="IPR039183">
    <property type="entry name" value="CCD66"/>
</dbReference>
<protein>
    <recommendedName>
        <fullName evidence="2">CCDC66 domain-containing protein</fullName>
    </recommendedName>
</protein>
<organism evidence="3 4">
    <name type="scientific">Aphidius gifuensis</name>
    <name type="common">Parasitoid wasp</name>
    <dbReference type="NCBI Taxonomy" id="684658"/>
    <lineage>
        <taxon>Eukaryota</taxon>
        <taxon>Metazoa</taxon>
        <taxon>Ecdysozoa</taxon>
        <taxon>Arthropoda</taxon>
        <taxon>Hexapoda</taxon>
        <taxon>Insecta</taxon>
        <taxon>Pterygota</taxon>
        <taxon>Neoptera</taxon>
        <taxon>Endopterygota</taxon>
        <taxon>Hymenoptera</taxon>
        <taxon>Apocrita</taxon>
        <taxon>Ichneumonoidea</taxon>
        <taxon>Braconidae</taxon>
        <taxon>Aphidiinae</taxon>
        <taxon>Aphidius</taxon>
    </lineage>
</organism>
<keyword evidence="4" id="KW-1185">Reference proteome</keyword>
<dbReference type="GO" id="GO:0005874">
    <property type="term" value="C:microtubule"/>
    <property type="evidence" value="ECO:0007669"/>
    <property type="project" value="TreeGrafter"/>
</dbReference>
<accession>A0A834XTA1</accession>
<feature type="region of interest" description="Disordered" evidence="1">
    <location>
        <begin position="431"/>
        <end position="455"/>
    </location>
</feature>
<feature type="region of interest" description="Disordered" evidence="1">
    <location>
        <begin position="577"/>
        <end position="674"/>
    </location>
</feature>
<proteinExistence type="predicted"/>
<dbReference type="EMBL" id="JACMRX010000003">
    <property type="protein sequence ID" value="KAF7992063.1"/>
    <property type="molecule type" value="Genomic_DNA"/>
</dbReference>
<feature type="region of interest" description="Disordered" evidence="1">
    <location>
        <begin position="99"/>
        <end position="167"/>
    </location>
</feature>
<dbReference type="GO" id="GO:0005929">
    <property type="term" value="C:cilium"/>
    <property type="evidence" value="ECO:0007669"/>
    <property type="project" value="TreeGrafter"/>
</dbReference>
<gene>
    <name evidence="3" type="ORF">HCN44_001388</name>
</gene>
<feature type="compositionally biased region" description="Low complexity" evidence="1">
    <location>
        <begin position="584"/>
        <end position="604"/>
    </location>
</feature>
<evidence type="ECO:0000256" key="1">
    <source>
        <dbReference type="SAM" id="MobiDB-lite"/>
    </source>
</evidence>
<reference evidence="3 4" key="1">
    <citation type="submission" date="2020-08" db="EMBL/GenBank/DDBJ databases">
        <title>Aphidius gifuensis genome sequencing and assembly.</title>
        <authorList>
            <person name="Du Z."/>
        </authorList>
    </citation>
    <scope>NUCLEOTIDE SEQUENCE [LARGE SCALE GENOMIC DNA]</scope>
    <source>
        <strain evidence="3">YNYX2018</strain>
        <tissue evidence="3">Adults</tissue>
    </source>
</reference>
<dbReference type="Pfam" id="PF15236">
    <property type="entry name" value="CCDC66"/>
    <property type="match status" value="1"/>
</dbReference>